<reference evidence="3 4" key="1">
    <citation type="submission" date="2020-08" db="EMBL/GenBank/DDBJ databases">
        <title>Plant Genome Project.</title>
        <authorList>
            <person name="Zhang R.-G."/>
        </authorList>
    </citation>
    <scope>NUCLEOTIDE SEQUENCE [LARGE SCALE GENOMIC DNA]</scope>
    <source>
        <tissue evidence="3">Rhizome</tissue>
    </source>
</reference>
<evidence type="ECO:0008006" key="5">
    <source>
        <dbReference type="Google" id="ProtNLM"/>
    </source>
</evidence>
<dbReference type="Pfam" id="PF04784">
    <property type="entry name" value="DUF547"/>
    <property type="match status" value="1"/>
</dbReference>
<evidence type="ECO:0000313" key="4">
    <source>
        <dbReference type="Proteomes" id="UP000734854"/>
    </source>
</evidence>
<dbReference type="InterPro" id="IPR006869">
    <property type="entry name" value="DUF547"/>
</dbReference>
<evidence type="ECO:0000259" key="1">
    <source>
        <dbReference type="Pfam" id="PF04784"/>
    </source>
</evidence>
<evidence type="ECO:0000259" key="2">
    <source>
        <dbReference type="Pfam" id="PF14389"/>
    </source>
</evidence>
<dbReference type="Proteomes" id="UP000734854">
    <property type="component" value="Unassembled WGS sequence"/>
</dbReference>
<dbReference type="InterPro" id="IPR025757">
    <property type="entry name" value="MIP1_Leuzipper"/>
</dbReference>
<dbReference type="PANTHER" id="PTHR23054">
    <property type="entry name" value="TERNARY COMPLEX FACTOR MIP1, LEUCINE-ZIPPER-RELATED"/>
    <property type="match status" value="1"/>
</dbReference>
<dbReference type="Pfam" id="PF14389">
    <property type="entry name" value="Lzipper-MIP1"/>
    <property type="match status" value="1"/>
</dbReference>
<keyword evidence="4" id="KW-1185">Reference proteome</keyword>
<proteinExistence type="predicted"/>
<name>A0A8J5FP47_ZINOF</name>
<gene>
    <name evidence="3" type="ORF">ZIOFF_047424</name>
</gene>
<evidence type="ECO:0000313" key="3">
    <source>
        <dbReference type="EMBL" id="KAG6492461.1"/>
    </source>
</evidence>
<organism evidence="3 4">
    <name type="scientific">Zingiber officinale</name>
    <name type="common">Ginger</name>
    <name type="synonym">Amomum zingiber</name>
    <dbReference type="NCBI Taxonomy" id="94328"/>
    <lineage>
        <taxon>Eukaryota</taxon>
        <taxon>Viridiplantae</taxon>
        <taxon>Streptophyta</taxon>
        <taxon>Embryophyta</taxon>
        <taxon>Tracheophyta</taxon>
        <taxon>Spermatophyta</taxon>
        <taxon>Magnoliopsida</taxon>
        <taxon>Liliopsida</taxon>
        <taxon>Zingiberales</taxon>
        <taxon>Zingiberaceae</taxon>
        <taxon>Zingiber</taxon>
    </lineage>
</organism>
<accession>A0A8J5FP47</accession>
<dbReference type="AlphaFoldDB" id="A0A8J5FP47"/>
<comment type="caution">
    <text evidence="3">The sequence shown here is derived from an EMBL/GenBank/DDBJ whole genome shotgun (WGS) entry which is preliminary data.</text>
</comment>
<protein>
    <recommendedName>
        <fullName evidence="5">DUF547 domain-containing protein</fullName>
    </recommendedName>
</protein>
<sequence>MRLTGTPPAEEDTPTIVPLVGGEDAMVWIGAGDERKRSFIKSSVRTERRRREGSSHQVHDSLQISRTVQEEVTHYAIRLFDSDKTNMELQFGSTARSVSSSQDIMSIAEPDTEELVREIALLELEVMYLEQYLLSLYRRAFDHQVLTLSSSSVRNSDSKEEKNHASRAISLAEYLGANIDDHVPETPNRLSEQMVRCMSVMLCKLADPPMVCHGPPSSPVSLPSSVSVLSPIQQKNSPIHKHQAFDSWLINAFQAKGLTELSGAHTDSCIVEVPSISRDPWRLRGVEDMLQNYKSVLGRLKMVDPMKMKHEEKLAFWVNIHNALVMHAYVECGIPQDNRSKASLLVKASCAIGTCVVNAAIIRGSILCCRTHCPRQGLQSLFHSRFKNKVGDRWHGYAIEQQEPLLHFALCSGSYSDPPVRVYSPKRVFQQLEAAKEEYIQATARICKEEKIIVPKIVDLYAKEMALSTQALVDMVHHHLSGNFPKSRSSSKVFEWQPYNFNFRYLLSREVAW</sequence>
<feature type="domain" description="DUF547" evidence="1">
    <location>
        <begin position="307"/>
        <end position="440"/>
    </location>
</feature>
<dbReference type="PANTHER" id="PTHR23054:SF18">
    <property type="entry name" value="TERNARY COMPLEX FACTOR MIP1, LEUCINE-ZIPPER"/>
    <property type="match status" value="1"/>
</dbReference>
<dbReference type="EMBL" id="JACMSC010000013">
    <property type="protein sequence ID" value="KAG6492461.1"/>
    <property type="molecule type" value="Genomic_DNA"/>
</dbReference>
<feature type="domain" description="Ternary complex factor MIP1 leucine-zipper" evidence="2">
    <location>
        <begin position="70"/>
        <end position="142"/>
    </location>
</feature>